<dbReference type="InterPro" id="IPR006969">
    <property type="entry name" value="Stig-like"/>
</dbReference>
<evidence type="ECO:0000256" key="1">
    <source>
        <dbReference type="ARBA" id="ARBA00006010"/>
    </source>
</evidence>
<dbReference type="Pfam" id="PF04885">
    <property type="entry name" value="Stig1"/>
    <property type="match status" value="1"/>
</dbReference>
<dbReference type="EMBL" id="LR746269">
    <property type="protein sequence ID" value="CAA7397717.1"/>
    <property type="molecule type" value="Genomic_DNA"/>
</dbReference>
<reference evidence="4" key="1">
    <citation type="submission" date="2020-02" db="EMBL/GenBank/DDBJ databases">
        <authorList>
            <person name="Scholz U."/>
            <person name="Mascher M."/>
            <person name="Fiebig A."/>
        </authorList>
    </citation>
    <scope>NUCLEOTIDE SEQUENCE</scope>
</reference>
<evidence type="ECO:0000256" key="2">
    <source>
        <dbReference type="ARBA" id="ARBA00022729"/>
    </source>
</evidence>
<gene>
    <name evidence="4" type="ORF">SI8410_06008382</name>
</gene>
<organism evidence="4 5">
    <name type="scientific">Spirodela intermedia</name>
    <name type="common">Intermediate duckweed</name>
    <dbReference type="NCBI Taxonomy" id="51605"/>
    <lineage>
        <taxon>Eukaryota</taxon>
        <taxon>Viridiplantae</taxon>
        <taxon>Streptophyta</taxon>
        <taxon>Embryophyta</taxon>
        <taxon>Tracheophyta</taxon>
        <taxon>Spermatophyta</taxon>
        <taxon>Magnoliopsida</taxon>
        <taxon>Liliopsida</taxon>
        <taxon>Araceae</taxon>
        <taxon>Lemnoideae</taxon>
        <taxon>Spirodela</taxon>
    </lineage>
</organism>
<feature type="signal peptide" evidence="3">
    <location>
        <begin position="1"/>
        <end position="20"/>
    </location>
</feature>
<feature type="chain" id="PRO_5029486344" evidence="3">
    <location>
        <begin position="21"/>
        <end position="143"/>
    </location>
</feature>
<dbReference type="AlphaFoldDB" id="A0A7I8KIW6"/>
<name>A0A7I8KIW6_SPIIN</name>
<proteinExistence type="inferred from homology"/>
<comment type="similarity">
    <text evidence="1">Belongs to the STIG1 family.</text>
</comment>
<keyword evidence="5" id="KW-1185">Reference proteome</keyword>
<evidence type="ECO:0000256" key="3">
    <source>
        <dbReference type="SAM" id="SignalP"/>
    </source>
</evidence>
<keyword evidence="2 3" id="KW-0732">Signal</keyword>
<dbReference type="OrthoDB" id="776013at2759"/>
<accession>A0A7I8KIW6</accession>
<sequence>MGRVHFFLLVSLLLGKVMSAAPPTFTLPKVGERNKVWGSEEIQERLPLRRLSHHNPRTTMTCDRVPKVCRAKGSPGRDCCRKLCVNLRTDTQNCGCCGKKCRYAEACCRGKCVNILSSRANCGACHRRCRKGSYCRFGMCGYA</sequence>
<dbReference type="PANTHER" id="PTHR33227:SF21">
    <property type="entry name" value="F12F1.21 PROTEIN"/>
    <property type="match status" value="1"/>
</dbReference>
<dbReference type="PANTHER" id="PTHR33227">
    <property type="entry name" value="STIGMA-SPECIFIC STIG1-LIKE PROTEIN 3"/>
    <property type="match status" value="1"/>
</dbReference>
<evidence type="ECO:0000313" key="4">
    <source>
        <dbReference type="EMBL" id="CAA7397717.1"/>
    </source>
</evidence>
<dbReference type="Proteomes" id="UP000663760">
    <property type="component" value="Chromosome 6"/>
</dbReference>
<protein>
    <submittedName>
        <fullName evidence="4">Uncharacterized protein</fullName>
    </submittedName>
</protein>
<evidence type="ECO:0000313" key="5">
    <source>
        <dbReference type="Proteomes" id="UP000663760"/>
    </source>
</evidence>